<dbReference type="PANTHER" id="PTHR21581:SF6">
    <property type="entry name" value="TRAFFICKING PROTEIN PARTICLE COMPLEX SUBUNIT 12"/>
    <property type="match status" value="1"/>
</dbReference>
<dbReference type="Pfam" id="PF13174">
    <property type="entry name" value="TPR_6"/>
    <property type="match status" value="1"/>
</dbReference>
<protein>
    <recommendedName>
        <fullName evidence="4">TPR-like protein</fullName>
    </recommendedName>
</protein>
<dbReference type="GO" id="GO:0030008">
    <property type="term" value="C:TRAPP complex"/>
    <property type="evidence" value="ECO:0007669"/>
    <property type="project" value="TreeGrafter"/>
</dbReference>
<dbReference type="PANTHER" id="PTHR21581">
    <property type="entry name" value="D-ALANYL-D-ALANINE CARBOXYPEPTIDASE"/>
    <property type="match status" value="1"/>
</dbReference>
<reference evidence="3" key="3">
    <citation type="submission" date="2025-08" db="UniProtKB">
        <authorList>
            <consortium name="RefSeq"/>
        </authorList>
    </citation>
    <scope>IDENTIFICATION</scope>
    <source>
        <strain evidence="3">CBS 342.82</strain>
    </source>
</reference>
<keyword evidence="2" id="KW-1185">Reference proteome</keyword>
<reference evidence="3" key="2">
    <citation type="submission" date="2020-04" db="EMBL/GenBank/DDBJ databases">
        <authorList>
            <consortium name="NCBI Genome Project"/>
        </authorList>
    </citation>
    <scope>NUCLEOTIDE SEQUENCE</scope>
    <source>
        <strain evidence="3">CBS 342.82</strain>
    </source>
</reference>
<dbReference type="GeneID" id="54365280"/>
<evidence type="ECO:0000313" key="2">
    <source>
        <dbReference type="Proteomes" id="UP000504637"/>
    </source>
</evidence>
<dbReference type="Proteomes" id="UP000504637">
    <property type="component" value="Unplaced"/>
</dbReference>
<feature type="region of interest" description="Disordered" evidence="1">
    <location>
        <begin position="1"/>
        <end position="41"/>
    </location>
</feature>
<dbReference type="SUPFAM" id="SSF48452">
    <property type="entry name" value="TPR-like"/>
    <property type="match status" value="1"/>
</dbReference>
<dbReference type="InterPro" id="IPR019734">
    <property type="entry name" value="TPR_rpt"/>
</dbReference>
<dbReference type="AlphaFoldDB" id="A0A6J3M7Q3"/>
<dbReference type="RefSeq" id="XP_033461066.1">
    <property type="nucleotide sequence ID" value="XM_033607480.1"/>
</dbReference>
<sequence length="412" mass="45818">MPRRSTKGIVSGESEMISDPLNATEARSETHQSTSVPTTNDKQMPAAIVEALPPAQPLPLDVDLRFLQDRDLYHKLTTDDIHNAFLNSELRPRNDATLAMLLEGGHFRRAAEVAMRAIIQCPPDVASQILPLFYTRLACLVLISRQDFALQEALPLLEILSINSHEAQAVVAQIPWELRLLLARLQMAGAADGGRRGIMTLYMLTTEARAALRAGRDARDPRATELWSARLQDLGFRVGDALVEMGEVETADRHFNSLVGVCATEELEYRRALLRVRLGDRDGAQRSVAKLSEGSRKRTLHAVLDIAEGDYTSAIETWQSLIEEYPNHELFAQNAAVSLLYTGHIRSTRDALEDISQRLPMFPALLFNLSTVYELCTERAAEKKSNLVQASADRTPQPASGGWERANIEFKL</sequence>
<gene>
    <name evidence="3" type="ORF">K489DRAFT_408463</name>
</gene>
<dbReference type="OrthoDB" id="428342at2759"/>
<evidence type="ECO:0000313" key="3">
    <source>
        <dbReference type="RefSeq" id="XP_033461066.1"/>
    </source>
</evidence>
<evidence type="ECO:0008006" key="4">
    <source>
        <dbReference type="Google" id="ProtNLM"/>
    </source>
</evidence>
<feature type="compositionally biased region" description="Polar residues" evidence="1">
    <location>
        <begin position="31"/>
        <end position="41"/>
    </location>
</feature>
<dbReference type="Gene3D" id="1.25.40.10">
    <property type="entry name" value="Tetratricopeptide repeat domain"/>
    <property type="match status" value="1"/>
</dbReference>
<reference evidence="3" key="1">
    <citation type="submission" date="2020-01" db="EMBL/GenBank/DDBJ databases">
        <authorList>
            <consortium name="DOE Joint Genome Institute"/>
            <person name="Haridas S."/>
            <person name="Albert R."/>
            <person name="Binder M."/>
            <person name="Bloem J."/>
            <person name="Labutti K."/>
            <person name="Salamov A."/>
            <person name="Andreopoulos B."/>
            <person name="Baker S.E."/>
            <person name="Barry K."/>
            <person name="Bills G."/>
            <person name="Bluhm B.H."/>
            <person name="Cannon C."/>
            <person name="Castanera R."/>
            <person name="Culley D.E."/>
            <person name="Daum C."/>
            <person name="Ezra D."/>
            <person name="Gonzalez J.B."/>
            <person name="Henrissat B."/>
            <person name="Kuo A."/>
            <person name="Liang C."/>
            <person name="Lipzen A."/>
            <person name="Lutzoni F."/>
            <person name="Magnuson J."/>
            <person name="Mondo S."/>
            <person name="Nolan M."/>
            <person name="Ohm R."/>
            <person name="Pangilinan J."/>
            <person name="Park H.-J."/>
            <person name="Ramirez L."/>
            <person name="Alfaro M."/>
            <person name="Sun H."/>
            <person name="Tritt A."/>
            <person name="Yoshinaga Y."/>
            <person name="Zwiers L.-H."/>
            <person name="Turgeon B.G."/>
            <person name="Goodwin S.B."/>
            <person name="Spatafora J.W."/>
            <person name="Crous P.W."/>
            <person name="Grigoriev I.V."/>
        </authorList>
    </citation>
    <scope>NUCLEOTIDE SEQUENCE</scope>
    <source>
        <strain evidence="3">CBS 342.82</strain>
    </source>
</reference>
<dbReference type="InterPro" id="IPR011990">
    <property type="entry name" value="TPR-like_helical_dom_sf"/>
</dbReference>
<name>A0A6J3M7Q3_9PEZI</name>
<accession>A0A6J3M7Q3</accession>
<dbReference type="GO" id="GO:0005794">
    <property type="term" value="C:Golgi apparatus"/>
    <property type="evidence" value="ECO:0007669"/>
    <property type="project" value="TreeGrafter"/>
</dbReference>
<organism evidence="3">
    <name type="scientific">Dissoconium aciculare CBS 342.82</name>
    <dbReference type="NCBI Taxonomy" id="1314786"/>
    <lineage>
        <taxon>Eukaryota</taxon>
        <taxon>Fungi</taxon>
        <taxon>Dikarya</taxon>
        <taxon>Ascomycota</taxon>
        <taxon>Pezizomycotina</taxon>
        <taxon>Dothideomycetes</taxon>
        <taxon>Dothideomycetidae</taxon>
        <taxon>Mycosphaerellales</taxon>
        <taxon>Dissoconiaceae</taxon>
        <taxon>Dissoconium</taxon>
    </lineage>
</organism>
<evidence type="ECO:0000256" key="1">
    <source>
        <dbReference type="SAM" id="MobiDB-lite"/>
    </source>
</evidence>
<proteinExistence type="predicted"/>